<dbReference type="EMBL" id="QLTK01000005">
    <property type="protein sequence ID" value="RAS35416.1"/>
    <property type="molecule type" value="Genomic_DNA"/>
</dbReference>
<protein>
    <recommendedName>
        <fullName evidence="5">Tetratricopeptide repeat protein</fullName>
    </recommendedName>
</protein>
<dbReference type="Gene3D" id="1.25.40.10">
    <property type="entry name" value="Tetratricopeptide repeat domain"/>
    <property type="match status" value="2"/>
</dbReference>
<keyword evidence="1" id="KW-0802">TPR repeat</keyword>
<dbReference type="InterPro" id="IPR019734">
    <property type="entry name" value="TPR_rpt"/>
</dbReference>
<evidence type="ECO:0000313" key="4">
    <source>
        <dbReference type="Proteomes" id="UP000248918"/>
    </source>
</evidence>
<feature type="repeat" description="TPR" evidence="1">
    <location>
        <begin position="168"/>
        <end position="201"/>
    </location>
</feature>
<feature type="repeat" description="TPR" evidence="1">
    <location>
        <begin position="291"/>
        <end position="324"/>
    </location>
</feature>
<dbReference type="AlphaFoldDB" id="A0A329CKJ5"/>
<dbReference type="Proteomes" id="UP000248918">
    <property type="component" value="Unassembled WGS sequence"/>
</dbReference>
<dbReference type="SMART" id="SM00028">
    <property type="entry name" value="TPR"/>
    <property type="match status" value="2"/>
</dbReference>
<name>A0A329CKJ5_9BURK</name>
<keyword evidence="2" id="KW-0732">Signal</keyword>
<evidence type="ECO:0000256" key="2">
    <source>
        <dbReference type="SAM" id="SignalP"/>
    </source>
</evidence>
<dbReference type="SUPFAM" id="SSF48452">
    <property type="entry name" value="TPR-like"/>
    <property type="match status" value="2"/>
</dbReference>
<evidence type="ECO:0000256" key="1">
    <source>
        <dbReference type="PROSITE-ProRule" id="PRU00339"/>
    </source>
</evidence>
<feature type="chain" id="PRO_5016437720" description="Tetratricopeptide repeat protein" evidence="2">
    <location>
        <begin position="25"/>
        <end position="528"/>
    </location>
</feature>
<evidence type="ECO:0008006" key="5">
    <source>
        <dbReference type="Google" id="ProtNLM"/>
    </source>
</evidence>
<evidence type="ECO:0000313" key="3">
    <source>
        <dbReference type="EMBL" id="RAS35416.1"/>
    </source>
</evidence>
<organism evidence="3 4">
    <name type="scientific">Paraburkholderia bryophila</name>
    <dbReference type="NCBI Taxonomy" id="420952"/>
    <lineage>
        <taxon>Bacteria</taxon>
        <taxon>Pseudomonadati</taxon>
        <taxon>Pseudomonadota</taxon>
        <taxon>Betaproteobacteria</taxon>
        <taxon>Burkholderiales</taxon>
        <taxon>Burkholderiaceae</taxon>
        <taxon>Paraburkholderia</taxon>
    </lineage>
</organism>
<accession>A0A329CKJ5</accession>
<sequence>MTMKNTLDRRVAAMLTTLCLSACAHNPVQPAAATPGATPGPQTGAATNLAATLPPDVLVACQRSAAETTAGHLDDAARLTSQCLTSHSLPVAVRALLLQQLAFLDMARHDDRGALDAQLAALDLTPKPSDAQLIVLAHLYQTNHRNEESLATLTPLDAPHVIDPALRASYYLEVGAALAALGRHQDALDAFGKGIAANPYLAEPYRKRAAEREASGDAAGARADYQQFAGWALDAQIDAPTRAKLASLGIDPAEQRRHPFGSVNPLHDMLAGLLEQSRQQLKSATTTAAKAEAYSSISAFTDNLGEHAEALTAIDKAIALAPDNIDYRQSKVTTLLSSNRADDALKEAAPLRRQAHAEAAAAAAPFTIYQKYGEVSGTAAMAYIQQGRWSEAIDALTDRAKGADADDRDYMATMYLYVRAKSAGAAPASPYFDDYIRRTAPTANATYRRGLLLYMQGKLPIDVVYSQVTSLGNPVQIQNGLAETWFVAAAYERYVKHDDAAAHAYVGRLNDLQPYGTMEWTMARRGGA</sequence>
<comment type="caution">
    <text evidence="3">The sequence shown here is derived from an EMBL/GenBank/DDBJ whole genome shotgun (WGS) entry which is preliminary data.</text>
</comment>
<gene>
    <name evidence="3" type="ORF">BX591_105135</name>
</gene>
<reference evidence="3 4" key="1">
    <citation type="submission" date="2018-06" db="EMBL/GenBank/DDBJ databases">
        <title>Genomic Encyclopedia of Type Strains, Phase III (KMG-III): the genomes of soil and plant-associated and newly described type strains.</title>
        <authorList>
            <person name="Whitman W."/>
        </authorList>
    </citation>
    <scope>NUCLEOTIDE SEQUENCE [LARGE SCALE GENOMIC DNA]</scope>
    <source>
        <strain evidence="3 4">LMG 23644</strain>
    </source>
</reference>
<dbReference type="PROSITE" id="PS50005">
    <property type="entry name" value="TPR"/>
    <property type="match status" value="2"/>
</dbReference>
<dbReference type="InterPro" id="IPR011990">
    <property type="entry name" value="TPR-like_helical_dom_sf"/>
</dbReference>
<proteinExistence type="predicted"/>
<feature type="signal peptide" evidence="2">
    <location>
        <begin position="1"/>
        <end position="24"/>
    </location>
</feature>